<organism evidence="1 2">
    <name type="scientific">Trifolium medium</name>
    <dbReference type="NCBI Taxonomy" id="97028"/>
    <lineage>
        <taxon>Eukaryota</taxon>
        <taxon>Viridiplantae</taxon>
        <taxon>Streptophyta</taxon>
        <taxon>Embryophyta</taxon>
        <taxon>Tracheophyta</taxon>
        <taxon>Spermatophyta</taxon>
        <taxon>Magnoliopsida</taxon>
        <taxon>eudicotyledons</taxon>
        <taxon>Gunneridae</taxon>
        <taxon>Pentapetalae</taxon>
        <taxon>rosids</taxon>
        <taxon>fabids</taxon>
        <taxon>Fabales</taxon>
        <taxon>Fabaceae</taxon>
        <taxon>Papilionoideae</taxon>
        <taxon>50 kb inversion clade</taxon>
        <taxon>NPAAA clade</taxon>
        <taxon>Hologalegina</taxon>
        <taxon>IRL clade</taxon>
        <taxon>Trifolieae</taxon>
        <taxon>Trifolium</taxon>
    </lineage>
</organism>
<dbReference type="Proteomes" id="UP000265520">
    <property type="component" value="Unassembled WGS sequence"/>
</dbReference>
<reference evidence="1 2" key="1">
    <citation type="journal article" date="2018" name="Front. Plant Sci.">
        <title>Red Clover (Trifolium pratense) and Zigzag Clover (T. medium) - A Picture of Genomic Similarities and Differences.</title>
        <authorList>
            <person name="Dluhosova J."/>
            <person name="Istvanek J."/>
            <person name="Nedelnik J."/>
            <person name="Repkova J."/>
        </authorList>
    </citation>
    <scope>NUCLEOTIDE SEQUENCE [LARGE SCALE GENOMIC DNA]</scope>
    <source>
        <strain evidence="2">cv. 10/8</strain>
        <tissue evidence="1">Leaf</tissue>
    </source>
</reference>
<feature type="non-terminal residue" evidence="1">
    <location>
        <position position="1"/>
    </location>
</feature>
<accession>A0A392UZ76</accession>
<evidence type="ECO:0000313" key="2">
    <source>
        <dbReference type="Proteomes" id="UP000265520"/>
    </source>
</evidence>
<sequence length="67" mass="7133">VVLIPMGADKVFVRSEAGDDILALVNNANDFFLNSCFRTGCVGTTLCSPTKEGLGCVCMAFRCRPGM</sequence>
<protein>
    <submittedName>
        <fullName evidence="1">Uncharacterized protein</fullName>
    </submittedName>
</protein>
<comment type="caution">
    <text evidence="1">The sequence shown here is derived from an EMBL/GenBank/DDBJ whole genome shotgun (WGS) entry which is preliminary data.</text>
</comment>
<evidence type="ECO:0000313" key="1">
    <source>
        <dbReference type="EMBL" id="MCI79440.1"/>
    </source>
</evidence>
<keyword evidence="2" id="KW-1185">Reference proteome</keyword>
<dbReference type="EMBL" id="LXQA010973702">
    <property type="protein sequence ID" value="MCI79440.1"/>
    <property type="molecule type" value="Genomic_DNA"/>
</dbReference>
<proteinExistence type="predicted"/>
<name>A0A392UZ76_9FABA</name>
<dbReference type="AlphaFoldDB" id="A0A392UZ76"/>